<keyword evidence="3 8" id="KW-0240">DNA-directed RNA polymerase</keyword>
<dbReference type="Gene3D" id="2.170.120.12">
    <property type="entry name" value="DNA-directed RNA polymerase, insert domain"/>
    <property type="match status" value="1"/>
</dbReference>
<organism evidence="8">
    <name type="scientific">Sesamum radiatum</name>
    <name type="common">Black benniseed</name>
    <dbReference type="NCBI Taxonomy" id="300843"/>
    <lineage>
        <taxon>Eukaryota</taxon>
        <taxon>Viridiplantae</taxon>
        <taxon>Streptophyta</taxon>
        <taxon>Embryophyta</taxon>
        <taxon>Tracheophyta</taxon>
        <taxon>Spermatophyta</taxon>
        <taxon>Magnoliopsida</taxon>
        <taxon>eudicotyledons</taxon>
        <taxon>Gunneridae</taxon>
        <taxon>Pentapetalae</taxon>
        <taxon>asterids</taxon>
        <taxon>lamiids</taxon>
        <taxon>Lamiales</taxon>
        <taxon>Pedaliaceae</taxon>
        <taxon>Sesamum</taxon>
    </lineage>
</organism>
<dbReference type="GO" id="GO:0046983">
    <property type="term" value="F:protein dimerization activity"/>
    <property type="evidence" value="ECO:0007669"/>
    <property type="project" value="InterPro"/>
</dbReference>
<dbReference type="EMBL" id="JACGWJ010000009">
    <property type="protein sequence ID" value="KAL0399100.1"/>
    <property type="molecule type" value="Genomic_DNA"/>
</dbReference>
<dbReference type="Pfam" id="PF01000">
    <property type="entry name" value="RNA_pol_A_bac"/>
    <property type="match status" value="1"/>
</dbReference>
<dbReference type="SMART" id="SM00662">
    <property type="entry name" value="RPOLD"/>
    <property type="match status" value="1"/>
</dbReference>
<reference evidence="8" key="2">
    <citation type="journal article" date="2024" name="Plant">
        <title>Genomic evolution and insights into agronomic trait innovations of Sesamum species.</title>
        <authorList>
            <person name="Miao H."/>
            <person name="Wang L."/>
            <person name="Qu L."/>
            <person name="Liu H."/>
            <person name="Sun Y."/>
            <person name="Le M."/>
            <person name="Wang Q."/>
            <person name="Wei S."/>
            <person name="Zheng Y."/>
            <person name="Lin W."/>
            <person name="Duan Y."/>
            <person name="Cao H."/>
            <person name="Xiong S."/>
            <person name="Wang X."/>
            <person name="Wei L."/>
            <person name="Li C."/>
            <person name="Ma Q."/>
            <person name="Ju M."/>
            <person name="Zhao R."/>
            <person name="Li G."/>
            <person name="Mu C."/>
            <person name="Tian Q."/>
            <person name="Mei H."/>
            <person name="Zhang T."/>
            <person name="Gao T."/>
            <person name="Zhang H."/>
        </authorList>
    </citation>
    <scope>NUCLEOTIDE SEQUENCE</scope>
    <source>
        <strain evidence="8">G02</strain>
    </source>
</reference>
<evidence type="ECO:0000256" key="6">
    <source>
        <dbReference type="ARBA" id="ARBA00025804"/>
    </source>
</evidence>
<dbReference type="GO" id="GO:0003899">
    <property type="term" value="F:DNA-directed RNA polymerase activity"/>
    <property type="evidence" value="ECO:0007669"/>
    <property type="project" value="InterPro"/>
</dbReference>
<dbReference type="GO" id="GO:0006351">
    <property type="term" value="P:DNA-templated transcription"/>
    <property type="evidence" value="ECO:0007669"/>
    <property type="project" value="InterPro"/>
</dbReference>
<dbReference type="PROSITE" id="PS00446">
    <property type="entry name" value="RNA_POL_D_30KD"/>
    <property type="match status" value="1"/>
</dbReference>
<feature type="domain" description="DNA-directed RNA polymerase RpoA/D/Rpb3-type" evidence="7">
    <location>
        <begin position="27"/>
        <end position="269"/>
    </location>
</feature>
<evidence type="ECO:0000313" key="8">
    <source>
        <dbReference type="EMBL" id="KAL0399100.1"/>
    </source>
</evidence>
<dbReference type="SUPFAM" id="SSF55257">
    <property type="entry name" value="RBP11-like subunits of RNA polymerase"/>
    <property type="match status" value="1"/>
</dbReference>
<comment type="subcellular location">
    <subcellularLocation>
        <location evidence="1">Nucleus</location>
    </subcellularLocation>
</comment>
<dbReference type="PANTHER" id="PTHR11800:SF13">
    <property type="entry name" value="DNA-DIRECTED RNA POLYMERASES I AND III SUBUNIT RPAC1"/>
    <property type="match status" value="1"/>
</dbReference>
<accession>A0AAW2T306</accession>
<dbReference type="InterPro" id="IPR022842">
    <property type="entry name" value="RNAP_Rpo3/Rpb3/RPAC1"/>
</dbReference>
<protein>
    <recommendedName>
        <fullName evidence="2">DNA-directed RNA polymerases I and III subunit RPAC1</fullName>
    </recommendedName>
</protein>
<evidence type="ECO:0000256" key="3">
    <source>
        <dbReference type="ARBA" id="ARBA00022478"/>
    </source>
</evidence>
<keyword evidence="5" id="KW-0539">Nucleus</keyword>
<evidence type="ECO:0000259" key="7">
    <source>
        <dbReference type="SMART" id="SM00662"/>
    </source>
</evidence>
<keyword evidence="4" id="KW-0804">Transcription</keyword>
<proteinExistence type="inferred from homology"/>
<dbReference type="InterPro" id="IPR033901">
    <property type="entry name" value="RNAPI/III_AC40"/>
</dbReference>
<dbReference type="InterPro" id="IPR011262">
    <property type="entry name" value="DNA-dir_RNA_pol_insert"/>
</dbReference>
<sequence length="328" mass="36805">MGVDNSLRLEEFRNNFRVEVISLTEDDMEFDMIGIDAAIANAFRRILIAELPTMAIEKVLIANNTSVVQDEVLAHRLGLVPLKVDPRLFNYKSENDEPNEKNTIVFKLHVCCERGSSRIKVKSNELKWLPHGSEFILGTEKAAADSTSKTKTYTSFNCSQDSLPEFVNNPIAPKHDDIILAKLGPGQEIELEAHAVKGMGKTHAKWSPVATAWYRMLPEIVFLQEIEDEKAEELVKKCPVKVFDIEDIGKGKMIAGPGLFSKLLILSLMHLNWLFTAKVIIHLSTGSRCMLFVGQVEREQLWQDLVRVLSVANASEEMIGISLWPFGA</sequence>
<dbReference type="InterPro" id="IPR011263">
    <property type="entry name" value="DNA-dir_RNA_pol_RpoA/D/Rpb3"/>
</dbReference>
<dbReference type="CDD" id="cd07032">
    <property type="entry name" value="RNAP_I_II_AC40"/>
    <property type="match status" value="1"/>
</dbReference>
<dbReference type="SUPFAM" id="SSF56553">
    <property type="entry name" value="Insert subdomain of RNA polymerase alpha subunit"/>
    <property type="match status" value="1"/>
</dbReference>
<dbReference type="GO" id="GO:0003677">
    <property type="term" value="F:DNA binding"/>
    <property type="evidence" value="ECO:0007669"/>
    <property type="project" value="InterPro"/>
</dbReference>
<comment type="similarity">
    <text evidence="6">Belongs to the archaeal Rpo3/eukaryotic RPB3 RNA polymerase subunit family.</text>
</comment>
<dbReference type="InterPro" id="IPR036643">
    <property type="entry name" value="RNApol_insert_sf"/>
</dbReference>
<dbReference type="FunFam" id="2.170.120.12:FF:000004">
    <property type="entry name" value="RNA polymerase I subunit 43"/>
    <property type="match status" value="1"/>
</dbReference>
<dbReference type="GO" id="GO:0005736">
    <property type="term" value="C:RNA polymerase I complex"/>
    <property type="evidence" value="ECO:0007669"/>
    <property type="project" value="TreeGrafter"/>
</dbReference>
<name>A0AAW2T306_SESRA</name>
<evidence type="ECO:0000256" key="5">
    <source>
        <dbReference type="ARBA" id="ARBA00023242"/>
    </source>
</evidence>
<dbReference type="AlphaFoldDB" id="A0AAW2T306"/>
<reference evidence="8" key="1">
    <citation type="submission" date="2020-06" db="EMBL/GenBank/DDBJ databases">
        <authorList>
            <person name="Li T."/>
            <person name="Hu X."/>
            <person name="Zhang T."/>
            <person name="Song X."/>
            <person name="Zhang H."/>
            <person name="Dai N."/>
            <person name="Sheng W."/>
            <person name="Hou X."/>
            <person name="Wei L."/>
        </authorList>
    </citation>
    <scope>NUCLEOTIDE SEQUENCE</scope>
    <source>
        <strain evidence="8">G02</strain>
        <tissue evidence="8">Leaf</tissue>
    </source>
</reference>
<evidence type="ECO:0000256" key="4">
    <source>
        <dbReference type="ARBA" id="ARBA00023163"/>
    </source>
</evidence>
<dbReference type="HAMAP" id="MF_00320">
    <property type="entry name" value="RNApol_arch_Rpo3"/>
    <property type="match status" value="1"/>
</dbReference>
<gene>
    <name evidence="8" type="ORF">Sradi_2253300</name>
</gene>
<dbReference type="InterPro" id="IPR001514">
    <property type="entry name" value="DNA-dir_RNA_pol_30-40kDasu_CS"/>
</dbReference>
<dbReference type="InterPro" id="IPR050518">
    <property type="entry name" value="Rpo3/RPB3_RNA_Pol_subunit"/>
</dbReference>
<dbReference type="PANTHER" id="PTHR11800">
    <property type="entry name" value="DNA-DIRECTED RNA POLYMERASE"/>
    <property type="match status" value="1"/>
</dbReference>
<comment type="caution">
    <text evidence="8">The sequence shown here is derived from an EMBL/GenBank/DDBJ whole genome shotgun (WGS) entry which is preliminary data.</text>
</comment>
<dbReference type="InterPro" id="IPR036603">
    <property type="entry name" value="RBP11-like"/>
</dbReference>
<evidence type="ECO:0000256" key="1">
    <source>
        <dbReference type="ARBA" id="ARBA00004123"/>
    </source>
</evidence>
<dbReference type="GO" id="GO:0005666">
    <property type="term" value="C:RNA polymerase III complex"/>
    <property type="evidence" value="ECO:0007669"/>
    <property type="project" value="TreeGrafter"/>
</dbReference>
<evidence type="ECO:0000256" key="2">
    <source>
        <dbReference type="ARBA" id="ARBA00022083"/>
    </source>
</evidence>